<evidence type="ECO:0000256" key="8">
    <source>
        <dbReference type="ARBA" id="ARBA00064268"/>
    </source>
</evidence>
<dbReference type="GO" id="GO:0000375">
    <property type="term" value="P:RNA splicing, via transesterification reactions"/>
    <property type="evidence" value="ECO:0007669"/>
    <property type="project" value="UniProtKB-ARBA"/>
</dbReference>
<proteinExistence type="predicted"/>
<dbReference type="FunFam" id="2.130.10.10:FF:000229">
    <property type="entry name" value="Small nuclear ribonucleoprotein U5 subunit 40"/>
    <property type="match status" value="1"/>
</dbReference>
<evidence type="ECO:0000256" key="1">
    <source>
        <dbReference type="ARBA" id="ARBA00004123"/>
    </source>
</evidence>
<evidence type="ECO:0000313" key="13">
    <source>
        <dbReference type="EnsemblMetazoa" id="LLOJ008202-PA"/>
    </source>
</evidence>
<feature type="repeat" description="WD" evidence="11">
    <location>
        <begin position="136"/>
        <end position="178"/>
    </location>
</feature>
<accession>A0A1B0CTK2</accession>
<name>A0A1B0CTK2_LUTLO</name>
<keyword evidence="2 11" id="KW-0853">WD repeat</keyword>
<dbReference type="GO" id="GO:0003723">
    <property type="term" value="F:RNA binding"/>
    <property type="evidence" value="ECO:0007669"/>
    <property type="project" value="TreeGrafter"/>
</dbReference>
<dbReference type="Pfam" id="PF00400">
    <property type="entry name" value="WD40"/>
    <property type="match status" value="6"/>
</dbReference>
<dbReference type="PROSITE" id="PS50082">
    <property type="entry name" value="WD_REPEATS_2"/>
    <property type="match status" value="6"/>
</dbReference>
<dbReference type="GO" id="GO:0006397">
    <property type="term" value="P:mRNA processing"/>
    <property type="evidence" value="ECO:0007669"/>
    <property type="project" value="UniProtKB-KW"/>
</dbReference>
<evidence type="ECO:0000256" key="11">
    <source>
        <dbReference type="PROSITE-ProRule" id="PRU00221"/>
    </source>
</evidence>
<dbReference type="InterPro" id="IPR001680">
    <property type="entry name" value="WD40_rpt"/>
</dbReference>
<reference evidence="13" key="3">
    <citation type="submission" date="2020-05" db="UniProtKB">
        <authorList>
            <consortium name="EnsemblMetazoa"/>
        </authorList>
    </citation>
    <scope>IDENTIFICATION</scope>
    <source>
        <strain evidence="13">Jacobina</strain>
    </source>
</reference>
<evidence type="ECO:0000256" key="7">
    <source>
        <dbReference type="ARBA" id="ARBA00057342"/>
    </source>
</evidence>
<dbReference type="VEuPathDB" id="VectorBase:LLOJ008202"/>
<dbReference type="InterPro" id="IPR020472">
    <property type="entry name" value="WD40_PAC1"/>
</dbReference>
<dbReference type="PROSITE" id="PS00678">
    <property type="entry name" value="WD_REPEATS_1"/>
    <property type="match status" value="2"/>
</dbReference>
<feature type="repeat" description="WD" evidence="11">
    <location>
        <begin position="281"/>
        <end position="311"/>
    </location>
</feature>
<dbReference type="InterPro" id="IPR015943">
    <property type="entry name" value="WD40/YVTN_repeat-like_dom_sf"/>
</dbReference>
<dbReference type="EMBL" id="GITU01009732">
    <property type="protein sequence ID" value="MBC1178435.1"/>
    <property type="molecule type" value="Transcribed_RNA"/>
</dbReference>
<comment type="function">
    <text evidence="7">Required for pre-mRNA splicing as component of the activated spliceosome. Component of the U5 small nuclear ribonucleoprotein (snRNP) complex and the U4/U6-U5 tri-snRNP complex, building blocks of the spliceosome. As a component of the minor spliceosome, involved in the splicing of U12-type introns in pre-mRNAs.</text>
</comment>
<organism evidence="13 14">
    <name type="scientific">Lutzomyia longipalpis</name>
    <name type="common">Sand fly</name>
    <dbReference type="NCBI Taxonomy" id="7200"/>
    <lineage>
        <taxon>Eukaryota</taxon>
        <taxon>Metazoa</taxon>
        <taxon>Ecdysozoa</taxon>
        <taxon>Arthropoda</taxon>
        <taxon>Hexapoda</taxon>
        <taxon>Insecta</taxon>
        <taxon>Pterygota</taxon>
        <taxon>Neoptera</taxon>
        <taxon>Endopterygota</taxon>
        <taxon>Diptera</taxon>
        <taxon>Nematocera</taxon>
        <taxon>Psychodoidea</taxon>
        <taxon>Psychodidae</taxon>
        <taxon>Lutzomyia</taxon>
        <taxon>Lutzomyia</taxon>
    </lineage>
</organism>
<feature type="repeat" description="WD" evidence="11">
    <location>
        <begin position="94"/>
        <end position="135"/>
    </location>
</feature>
<dbReference type="InterPro" id="IPR052234">
    <property type="entry name" value="U5_snRNP_Component"/>
</dbReference>
<evidence type="ECO:0000256" key="10">
    <source>
        <dbReference type="ARBA" id="ARBA00075772"/>
    </source>
</evidence>
<dbReference type="PANTHER" id="PTHR44006:SF1">
    <property type="entry name" value="U5 SMALL NUCLEAR RIBONUCLEOPROTEIN 40 KDA PROTEIN"/>
    <property type="match status" value="1"/>
</dbReference>
<evidence type="ECO:0000256" key="6">
    <source>
        <dbReference type="ARBA" id="ARBA00023242"/>
    </source>
</evidence>
<dbReference type="SUPFAM" id="SSF50978">
    <property type="entry name" value="WD40 repeat-like"/>
    <property type="match status" value="1"/>
</dbReference>
<evidence type="ECO:0000256" key="9">
    <source>
        <dbReference type="ARBA" id="ARBA00073554"/>
    </source>
</evidence>
<dbReference type="AlphaFoldDB" id="A0A1B0CTK2"/>
<dbReference type="Proteomes" id="UP000092461">
    <property type="component" value="Unassembled WGS sequence"/>
</dbReference>
<dbReference type="InterPro" id="IPR036322">
    <property type="entry name" value="WD40_repeat_dom_sf"/>
</dbReference>
<dbReference type="SMART" id="SM00320">
    <property type="entry name" value="WD40"/>
    <property type="match status" value="6"/>
</dbReference>
<sequence>MAQKRSSEMVVAIPDAKKSRSDIVAYTNRDKALMQTGIPRTSNLFAPIMLLEGHQGDIFTCEFHPEGQIILSSGFDRQILIWKVFDECENIGLMTGHTGSVMEAHFSPDGSNIFTCSTDNTVAIWDVPTCQRIRKLKGHGNFVNSVQGARRGPQILVSGSDDNTIKLWDSRKRYATATLEATYQVTAVGFNDTAEQIVSGGIDNDVKIWDLRKNEVLHRLRGHTDTITGIALSPDGSYILTNSMDNTLRIWDIRPYAPTERCVKIFSGHQHNFEKNLLRCAWSKDGTLVSCGSADRFVYIWDTTTRQIKYKLPGHNGSVNDFMVIWH</sequence>
<dbReference type="CDD" id="cd00200">
    <property type="entry name" value="WD40"/>
    <property type="match status" value="1"/>
</dbReference>
<evidence type="ECO:0000256" key="5">
    <source>
        <dbReference type="ARBA" id="ARBA00023187"/>
    </source>
</evidence>
<keyword evidence="6" id="KW-0539">Nucleus</keyword>
<reference evidence="14" key="1">
    <citation type="submission" date="2012-05" db="EMBL/GenBank/DDBJ databases">
        <title>Whole Genome Assembly of Lutzomyia longipalpis.</title>
        <authorList>
            <person name="Richards S."/>
            <person name="Qu C."/>
            <person name="Dillon R."/>
            <person name="Worley K."/>
            <person name="Scherer S."/>
            <person name="Batterton M."/>
            <person name="Taylor A."/>
            <person name="Hawes A."/>
            <person name="Hernandez B."/>
            <person name="Kovar C."/>
            <person name="Mandapat C."/>
            <person name="Pham C."/>
            <person name="Qu C."/>
            <person name="Jing C."/>
            <person name="Bess C."/>
            <person name="Bandaranaike D."/>
            <person name="Ngo D."/>
            <person name="Ongeri F."/>
            <person name="Arias F."/>
            <person name="Lara F."/>
            <person name="Weissenberger G."/>
            <person name="Kamau G."/>
            <person name="Han H."/>
            <person name="Shen H."/>
            <person name="Dinh H."/>
            <person name="Khalil I."/>
            <person name="Jones J."/>
            <person name="Shafer J."/>
            <person name="Jayaseelan J."/>
            <person name="Quiroz J."/>
            <person name="Blankenburg K."/>
            <person name="Nguyen L."/>
            <person name="Jackson L."/>
            <person name="Francisco L."/>
            <person name="Tang L.-Y."/>
            <person name="Pu L.-L."/>
            <person name="Perales L."/>
            <person name="Lorensuhewa L."/>
            <person name="Munidasa M."/>
            <person name="Coyle M."/>
            <person name="Taylor M."/>
            <person name="Puazo M."/>
            <person name="Firestine M."/>
            <person name="Scheel M."/>
            <person name="Javaid M."/>
            <person name="Wang M."/>
            <person name="Li M."/>
            <person name="Tabassum N."/>
            <person name="Saada N."/>
            <person name="Osuji N."/>
            <person name="Aqrawi P."/>
            <person name="Fu Q."/>
            <person name="Thornton R."/>
            <person name="Raj R."/>
            <person name="Goodspeed R."/>
            <person name="Mata R."/>
            <person name="Najjar R."/>
            <person name="Gubbala S."/>
            <person name="Lee S."/>
            <person name="Denson S."/>
            <person name="Patil S."/>
            <person name="Macmil S."/>
            <person name="Qi S."/>
            <person name="Matskevitch T."/>
            <person name="Palculict T."/>
            <person name="Mathew T."/>
            <person name="Vee V."/>
            <person name="Velamala V."/>
            <person name="Korchina V."/>
            <person name="Cai W."/>
            <person name="Liu W."/>
            <person name="Dai W."/>
            <person name="Zou X."/>
            <person name="Zhu Y."/>
            <person name="Zhang Y."/>
            <person name="Wu Y.-Q."/>
            <person name="Xin Y."/>
            <person name="Nazarath L."/>
            <person name="Kovar C."/>
            <person name="Han Y."/>
            <person name="Muzny D."/>
            <person name="Gibbs R."/>
        </authorList>
    </citation>
    <scope>NUCLEOTIDE SEQUENCE [LARGE SCALE GENOMIC DNA]</scope>
    <source>
        <strain evidence="14">Jacobina</strain>
    </source>
</reference>
<feature type="repeat" description="WD" evidence="11">
    <location>
        <begin position="185"/>
        <end position="219"/>
    </location>
</feature>
<evidence type="ECO:0000313" key="12">
    <source>
        <dbReference type="EMBL" id="MBC1178435.1"/>
    </source>
</evidence>
<dbReference type="PRINTS" id="PR00320">
    <property type="entry name" value="GPROTEINBRPT"/>
</dbReference>
<protein>
    <recommendedName>
        <fullName evidence="9">U5 small nuclear ribonucleoprotein 40 kDa protein</fullName>
    </recommendedName>
    <alternativeName>
        <fullName evidence="10">WD repeat-containing protein 57</fullName>
    </alternativeName>
</protein>
<reference evidence="12" key="2">
    <citation type="journal article" date="2020" name="BMC">
        <title>Leishmania infection induces a limited differential gene expression in the sand fly midgut.</title>
        <authorList>
            <person name="Coutinho-Abreu I.V."/>
            <person name="Serafim T.D."/>
            <person name="Meneses C."/>
            <person name="Kamhawi S."/>
            <person name="Oliveira F."/>
            <person name="Valenzuela J.G."/>
        </authorList>
    </citation>
    <scope>NUCLEOTIDE SEQUENCE</scope>
    <source>
        <strain evidence="12">Jacobina</strain>
        <tissue evidence="12">Midgut</tissue>
    </source>
</reference>
<dbReference type="EnsemblMetazoa" id="LLOJ008202-RA">
    <property type="protein sequence ID" value="LLOJ008202-PA"/>
    <property type="gene ID" value="LLOJ008202"/>
</dbReference>
<keyword evidence="3" id="KW-0507">mRNA processing</keyword>
<dbReference type="Gene3D" id="2.130.10.10">
    <property type="entry name" value="YVTN repeat-like/Quinoprotein amine dehydrogenase"/>
    <property type="match status" value="1"/>
</dbReference>
<dbReference type="GO" id="GO:0005682">
    <property type="term" value="C:U5 snRNP"/>
    <property type="evidence" value="ECO:0007669"/>
    <property type="project" value="UniProtKB-ARBA"/>
</dbReference>
<evidence type="ECO:0000256" key="2">
    <source>
        <dbReference type="ARBA" id="ARBA00022574"/>
    </source>
</evidence>
<keyword evidence="14" id="KW-1185">Reference proteome</keyword>
<comment type="subunit">
    <text evidence="8">Component of the pre-catalytic and catalytic spliceosome complexes. Component of the postcatalytic spliceosome P complex. Part of the U5 snRNP complex. Interacts with PRPF8. Component of the U4/U6-U5 tri-snRNP complex composed of the U4, U6 and U5 snRNAs and at least PRPF3, PRPF4, PRPF6, PRPF8, PRPF31, SNRNP200, TXNL4A, WDR57, SNRNP40, DDX23, CD2BP2, PPIH, SNU13, EFTUD2, SART1 and USP39. Component of the minor spliceosome, which splices U12-type introns.</text>
</comment>
<comment type="subcellular location">
    <subcellularLocation>
        <location evidence="1">Nucleus</location>
    </subcellularLocation>
</comment>
<feature type="repeat" description="WD" evidence="11">
    <location>
        <begin position="51"/>
        <end position="84"/>
    </location>
</feature>
<dbReference type="InterPro" id="IPR019775">
    <property type="entry name" value="WD40_repeat_CS"/>
</dbReference>
<dbReference type="VEuPathDB" id="VectorBase:LLONM1_008737"/>
<keyword evidence="5" id="KW-0508">mRNA splicing</keyword>
<dbReference type="EMBL" id="AJWK01027747">
    <property type="status" value="NOT_ANNOTATED_CDS"/>
    <property type="molecule type" value="Genomic_DNA"/>
</dbReference>
<evidence type="ECO:0000256" key="3">
    <source>
        <dbReference type="ARBA" id="ARBA00022664"/>
    </source>
</evidence>
<evidence type="ECO:0000313" key="14">
    <source>
        <dbReference type="Proteomes" id="UP000092461"/>
    </source>
</evidence>
<feature type="repeat" description="WD" evidence="11">
    <location>
        <begin position="220"/>
        <end position="254"/>
    </location>
</feature>
<dbReference type="PANTHER" id="PTHR44006">
    <property type="entry name" value="U5 SMALL NUCLEAR RIBONUCLEOPROTEIN 40 KDA PROTEIN"/>
    <property type="match status" value="1"/>
</dbReference>
<evidence type="ECO:0000256" key="4">
    <source>
        <dbReference type="ARBA" id="ARBA00022737"/>
    </source>
</evidence>
<dbReference type="GO" id="GO:0071013">
    <property type="term" value="C:catalytic step 2 spliceosome"/>
    <property type="evidence" value="ECO:0007669"/>
    <property type="project" value="TreeGrafter"/>
</dbReference>
<keyword evidence="4" id="KW-0677">Repeat</keyword>
<dbReference type="PROSITE" id="PS50294">
    <property type="entry name" value="WD_REPEATS_REGION"/>
    <property type="match status" value="5"/>
</dbReference>